<dbReference type="EMBL" id="AP023396">
    <property type="protein sequence ID" value="BCK55708.1"/>
    <property type="molecule type" value="Genomic_DNA"/>
</dbReference>
<proteinExistence type="predicted"/>
<dbReference type="Proteomes" id="UP000516173">
    <property type="component" value="Chromosome"/>
</dbReference>
<dbReference type="GeneID" id="80348007"/>
<accession>A0A7G1KKR3</accession>
<feature type="compositionally biased region" description="Polar residues" evidence="1">
    <location>
        <begin position="274"/>
        <end position="283"/>
    </location>
</feature>
<feature type="region of interest" description="Disordered" evidence="1">
    <location>
        <begin position="267"/>
        <end position="333"/>
    </location>
</feature>
<gene>
    <name evidence="2" type="ORF">NWFMUON74_34800</name>
</gene>
<reference evidence="2 3" key="1">
    <citation type="submission" date="2020-08" db="EMBL/GenBank/DDBJ databases">
        <title>Genome Sequencing of Nocardia wallacei strain FMUON74 and assembly.</title>
        <authorList>
            <person name="Toyokawa M."/>
            <person name="Uesaka K."/>
        </authorList>
    </citation>
    <scope>NUCLEOTIDE SEQUENCE [LARGE SCALE GENOMIC DNA]</scope>
    <source>
        <strain evidence="2 3">FMUON74</strain>
    </source>
</reference>
<evidence type="ECO:0000313" key="3">
    <source>
        <dbReference type="Proteomes" id="UP000516173"/>
    </source>
</evidence>
<evidence type="ECO:0000256" key="1">
    <source>
        <dbReference type="SAM" id="MobiDB-lite"/>
    </source>
</evidence>
<keyword evidence="3" id="KW-1185">Reference proteome</keyword>
<dbReference type="KEGG" id="nwl:NWFMUON74_34800"/>
<evidence type="ECO:0000313" key="2">
    <source>
        <dbReference type="EMBL" id="BCK55708.1"/>
    </source>
</evidence>
<organism evidence="2 3">
    <name type="scientific">Nocardia wallacei</name>
    <dbReference type="NCBI Taxonomy" id="480035"/>
    <lineage>
        <taxon>Bacteria</taxon>
        <taxon>Bacillati</taxon>
        <taxon>Actinomycetota</taxon>
        <taxon>Actinomycetes</taxon>
        <taxon>Mycobacteriales</taxon>
        <taxon>Nocardiaceae</taxon>
        <taxon>Nocardia</taxon>
    </lineage>
</organism>
<name>A0A7G1KKR3_9NOCA</name>
<dbReference type="AlphaFoldDB" id="A0A7G1KKR3"/>
<protein>
    <submittedName>
        <fullName evidence="2">Uncharacterized protein</fullName>
    </submittedName>
</protein>
<feature type="compositionally biased region" description="Pro residues" evidence="1">
    <location>
        <begin position="298"/>
        <end position="312"/>
    </location>
</feature>
<dbReference type="RefSeq" id="WP_187688773.1">
    <property type="nucleotide sequence ID" value="NZ_AP023396.1"/>
</dbReference>
<sequence length="333" mass="33747">MSDKVPLFLGNAAEVVLPGVGALIGKAWGPFGSIAGGAIGGLVGGAIDGVLRGESLGDIALDAGLGALAGGAGSLFGFGRAKLLKYTVGQRITTQASGASVAGGLAALFGNFRPKQPLDIGCGACTEMPSVLKPVGLDSAVDDLYEQLPTFLCDIWRSLGNPPPPAGSAPPPAPPSLTVPAGLSGIPAYEGRANLLIDTAKVFAATEQDLARIVDSTGENSRQGKDAIRRVIAEVNKHASATVPTDLDINSYYLGVVQRAIQTSERMLEDAKTRNNGNAAETEQQTDRLPDPQDPGAADPPTPPSGRVPELPPGGLDGNLPNSADPAPPGGTP</sequence>